<dbReference type="AlphaFoldDB" id="A0A7G1Q9W4"/>
<dbReference type="Proteomes" id="UP000516072">
    <property type="component" value="Chromosome"/>
</dbReference>
<sequence>MFELFLDFIISKSSISKIVSLTLNINHDVAIIRPNCIFFLSS</sequence>
<accession>A0A7G1Q9W4</accession>
<evidence type="ECO:0000313" key="2">
    <source>
        <dbReference type="Proteomes" id="UP000516072"/>
    </source>
</evidence>
<protein>
    <submittedName>
        <fullName evidence="1">Uncharacterized protein</fullName>
    </submittedName>
</protein>
<reference evidence="1 2" key="1">
    <citation type="submission" date="2020-03" db="EMBL/GenBank/DDBJ databases">
        <authorList>
            <person name="Picone N."/>
        </authorList>
    </citation>
    <scope>NUCLEOTIDE SEQUENCE [LARGE SCALE GENOMIC DNA]</scope>
    <source>
        <strain evidence="1">NSCAC1</strain>
    </source>
</reference>
<keyword evidence="2" id="KW-1185">Reference proteome</keyword>
<organism evidence="1 2">
    <name type="scientific">Candidatus Nitrosacidococcus tergens</name>
    <dbReference type="NCBI Taxonomy" id="553981"/>
    <lineage>
        <taxon>Bacteria</taxon>
        <taxon>Pseudomonadati</taxon>
        <taxon>Pseudomonadota</taxon>
        <taxon>Gammaproteobacteria</taxon>
        <taxon>Chromatiales</taxon>
        <taxon>Chromatiaceae</taxon>
        <taxon>Candidatus Nitrosacidococcus</taxon>
    </lineage>
</organism>
<name>A0A7G1Q9W4_9GAMM</name>
<evidence type="ECO:0000313" key="1">
    <source>
        <dbReference type="EMBL" id="CAB1275589.1"/>
    </source>
</evidence>
<gene>
    <name evidence="1" type="ORF">NSCAC_0740</name>
</gene>
<dbReference type="EMBL" id="LR778175">
    <property type="protein sequence ID" value="CAB1275589.1"/>
    <property type="molecule type" value="Genomic_DNA"/>
</dbReference>
<dbReference type="KEGG" id="ntg:NSCAC_0740"/>
<proteinExistence type="predicted"/>